<dbReference type="InterPro" id="IPR003833">
    <property type="entry name" value="CT_C_D"/>
</dbReference>
<dbReference type="Gene3D" id="3.30.1360.40">
    <property type="match status" value="1"/>
</dbReference>
<dbReference type="SMART" id="SM00796">
    <property type="entry name" value="AHS1"/>
    <property type="match status" value="1"/>
</dbReference>
<keyword evidence="6" id="KW-1185">Reference proteome</keyword>
<evidence type="ECO:0000313" key="6">
    <source>
        <dbReference type="Proteomes" id="UP000320806"/>
    </source>
</evidence>
<dbReference type="AlphaFoldDB" id="A0A542ED82"/>
<dbReference type="InterPro" id="IPR010016">
    <property type="entry name" value="PxpB"/>
</dbReference>
<evidence type="ECO:0000256" key="3">
    <source>
        <dbReference type="ARBA" id="ARBA00022840"/>
    </source>
</evidence>
<dbReference type="PANTHER" id="PTHR34698">
    <property type="entry name" value="5-OXOPROLINASE SUBUNIT B"/>
    <property type="match status" value="1"/>
</dbReference>
<dbReference type="SUPFAM" id="SSF160467">
    <property type="entry name" value="PH0987 N-terminal domain-like"/>
    <property type="match status" value="1"/>
</dbReference>
<dbReference type="GO" id="GO:0016787">
    <property type="term" value="F:hydrolase activity"/>
    <property type="evidence" value="ECO:0007669"/>
    <property type="project" value="UniProtKB-KW"/>
</dbReference>
<dbReference type="RefSeq" id="WP_211345120.1">
    <property type="nucleotide sequence ID" value="NZ_BAABCI010000015.1"/>
</dbReference>
<gene>
    <name evidence="5" type="ORF">FB459_0637</name>
</gene>
<keyword evidence="1" id="KW-0547">Nucleotide-binding</keyword>
<evidence type="ECO:0000256" key="2">
    <source>
        <dbReference type="ARBA" id="ARBA00022801"/>
    </source>
</evidence>
<dbReference type="EMBL" id="VFMO01000001">
    <property type="protein sequence ID" value="TQJ13236.1"/>
    <property type="molecule type" value="Genomic_DNA"/>
</dbReference>
<dbReference type="Pfam" id="PF02682">
    <property type="entry name" value="CT_C_D"/>
    <property type="match status" value="1"/>
</dbReference>
<dbReference type="PANTHER" id="PTHR34698:SF2">
    <property type="entry name" value="5-OXOPROLINASE SUBUNIT B"/>
    <property type="match status" value="1"/>
</dbReference>
<proteinExistence type="predicted"/>
<keyword evidence="3" id="KW-0067">ATP-binding</keyword>
<dbReference type="GO" id="GO:0005524">
    <property type="term" value="F:ATP binding"/>
    <property type="evidence" value="ECO:0007669"/>
    <property type="project" value="UniProtKB-KW"/>
</dbReference>
<organism evidence="5 6">
    <name type="scientific">Yimella lutea</name>
    <dbReference type="NCBI Taxonomy" id="587872"/>
    <lineage>
        <taxon>Bacteria</taxon>
        <taxon>Bacillati</taxon>
        <taxon>Actinomycetota</taxon>
        <taxon>Actinomycetes</taxon>
        <taxon>Micrococcales</taxon>
        <taxon>Dermacoccaceae</taxon>
        <taxon>Yimella</taxon>
    </lineage>
</organism>
<evidence type="ECO:0000313" key="5">
    <source>
        <dbReference type="EMBL" id="TQJ13236.1"/>
    </source>
</evidence>
<feature type="domain" description="Carboxyltransferase" evidence="4">
    <location>
        <begin position="2"/>
        <end position="203"/>
    </location>
</feature>
<comment type="caution">
    <text evidence="5">The sequence shown here is derived from an EMBL/GenBank/DDBJ whole genome shotgun (WGS) entry which is preliminary data.</text>
</comment>
<protein>
    <submittedName>
        <fullName evidence="5">KipI family sensor histidine kinase inhibitor</fullName>
    </submittedName>
</protein>
<evidence type="ECO:0000259" key="4">
    <source>
        <dbReference type="SMART" id="SM00796"/>
    </source>
</evidence>
<accession>A0A542ED82</accession>
<dbReference type="Gene3D" id="2.40.100.10">
    <property type="entry name" value="Cyclophilin-like"/>
    <property type="match status" value="1"/>
</dbReference>
<dbReference type="InterPro" id="IPR029000">
    <property type="entry name" value="Cyclophilin-like_dom_sf"/>
</dbReference>
<name>A0A542ED82_9MICO</name>
<sequence length="215" mass="23332">MIRLLPCGDRAILVDLDDARERRDFDAALRAEIAAGRLADEIIEHVPAARTVLVRLRDPRHRGSVETALHSLEVGAACVEDQSSGEVAVPVHYDGADLQALAHQLGVRPAELVEWHTATPWLVDFTGFAPGFGYLVREPVGSPLDDVEIPRLDSPRTRIPAGAVALAGRWSAVYPSASPGGWQLIGGTDLPIWDVDCDPPGLFRPGVRVRFEVMP</sequence>
<keyword evidence="2" id="KW-0378">Hydrolase</keyword>
<evidence type="ECO:0000256" key="1">
    <source>
        <dbReference type="ARBA" id="ARBA00022741"/>
    </source>
</evidence>
<reference evidence="5 6" key="1">
    <citation type="submission" date="2019-06" db="EMBL/GenBank/DDBJ databases">
        <title>Sequencing the genomes of 1000 actinobacteria strains.</title>
        <authorList>
            <person name="Klenk H.-P."/>
        </authorList>
    </citation>
    <scope>NUCLEOTIDE SEQUENCE [LARGE SCALE GENOMIC DNA]</scope>
    <source>
        <strain evidence="5 6">DSM 19828</strain>
    </source>
</reference>
<dbReference type="Proteomes" id="UP000320806">
    <property type="component" value="Unassembled WGS sequence"/>
</dbReference>
<dbReference type="SUPFAM" id="SSF50891">
    <property type="entry name" value="Cyclophilin-like"/>
    <property type="match status" value="1"/>
</dbReference>